<sequence>MLVIFPGRFANMVVNDLGAVAFGIEMDVIVSACNVSDQPELKCPLCKQVMKDDALTSKCIRDQFISKRTYVFGATDRLADELFPNKTLRETINQRTKTKCNSADSRNQGKKFAPFVSSKNKSSCISQQEPLEITIAPDVDVPESHIVGILNLINH</sequence>
<proteinExistence type="predicted"/>
<keyword evidence="2" id="KW-1185">Reference proteome</keyword>
<dbReference type="Proteomes" id="UP001151760">
    <property type="component" value="Unassembled WGS sequence"/>
</dbReference>
<gene>
    <name evidence="1" type="ORF">Tco_1092697</name>
</gene>
<evidence type="ECO:0000313" key="2">
    <source>
        <dbReference type="Proteomes" id="UP001151760"/>
    </source>
</evidence>
<evidence type="ECO:0000313" key="1">
    <source>
        <dbReference type="EMBL" id="GJT97179.1"/>
    </source>
</evidence>
<organism evidence="1 2">
    <name type="scientific">Tanacetum coccineum</name>
    <dbReference type="NCBI Taxonomy" id="301880"/>
    <lineage>
        <taxon>Eukaryota</taxon>
        <taxon>Viridiplantae</taxon>
        <taxon>Streptophyta</taxon>
        <taxon>Embryophyta</taxon>
        <taxon>Tracheophyta</taxon>
        <taxon>Spermatophyta</taxon>
        <taxon>Magnoliopsida</taxon>
        <taxon>eudicotyledons</taxon>
        <taxon>Gunneridae</taxon>
        <taxon>Pentapetalae</taxon>
        <taxon>asterids</taxon>
        <taxon>campanulids</taxon>
        <taxon>Asterales</taxon>
        <taxon>Asteraceae</taxon>
        <taxon>Asteroideae</taxon>
        <taxon>Anthemideae</taxon>
        <taxon>Anthemidinae</taxon>
        <taxon>Tanacetum</taxon>
    </lineage>
</organism>
<dbReference type="EMBL" id="BQNB010020551">
    <property type="protein sequence ID" value="GJT97179.1"/>
    <property type="molecule type" value="Genomic_DNA"/>
</dbReference>
<name>A0ABQ5IAK7_9ASTR</name>
<reference evidence="1" key="1">
    <citation type="journal article" date="2022" name="Int. J. Mol. Sci.">
        <title>Draft Genome of Tanacetum Coccineum: Genomic Comparison of Closely Related Tanacetum-Family Plants.</title>
        <authorList>
            <person name="Yamashiro T."/>
            <person name="Shiraishi A."/>
            <person name="Nakayama K."/>
            <person name="Satake H."/>
        </authorList>
    </citation>
    <scope>NUCLEOTIDE SEQUENCE</scope>
</reference>
<comment type="caution">
    <text evidence="1">The sequence shown here is derived from an EMBL/GenBank/DDBJ whole genome shotgun (WGS) entry which is preliminary data.</text>
</comment>
<accession>A0ABQ5IAK7</accession>
<protein>
    <submittedName>
        <fullName evidence="1">Uncharacterized protein</fullName>
    </submittedName>
</protein>
<reference evidence="1" key="2">
    <citation type="submission" date="2022-01" db="EMBL/GenBank/DDBJ databases">
        <authorList>
            <person name="Yamashiro T."/>
            <person name="Shiraishi A."/>
            <person name="Satake H."/>
            <person name="Nakayama K."/>
        </authorList>
    </citation>
    <scope>NUCLEOTIDE SEQUENCE</scope>
</reference>